<evidence type="ECO:0000313" key="5">
    <source>
        <dbReference type="Proteomes" id="UP000324629"/>
    </source>
</evidence>
<dbReference type="PROSITE" id="PS50158">
    <property type="entry name" value="ZF_CCHC"/>
    <property type="match status" value="1"/>
</dbReference>
<organism evidence="4 5">
    <name type="scientific">Paragonimus westermani</name>
    <dbReference type="NCBI Taxonomy" id="34504"/>
    <lineage>
        <taxon>Eukaryota</taxon>
        <taxon>Metazoa</taxon>
        <taxon>Spiralia</taxon>
        <taxon>Lophotrochozoa</taxon>
        <taxon>Platyhelminthes</taxon>
        <taxon>Trematoda</taxon>
        <taxon>Digenea</taxon>
        <taxon>Plagiorchiida</taxon>
        <taxon>Troglotremata</taxon>
        <taxon>Troglotrematidae</taxon>
        <taxon>Paragonimus</taxon>
    </lineage>
</organism>
<dbReference type="InterPro" id="IPR043502">
    <property type="entry name" value="DNA/RNA_pol_sf"/>
</dbReference>
<dbReference type="Gene3D" id="3.10.10.10">
    <property type="entry name" value="HIV Type 1 Reverse Transcriptase, subunit A, domain 1"/>
    <property type="match status" value="1"/>
</dbReference>
<keyword evidence="1" id="KW-0863">Zinc-finger</keyword>
<reference evidence="4 5" key="1">
    <citation type="journal article" date="2019" name="Gigascience">
        <title>Whole-genome sequence of the oriental lung fluke Paragonimus westermani.</title>
        <authorList>
            <person name="Oey H."/>
            <person name="Zakrzewski M."/>
            <person name="Narain K."/>
            <person name="Devi K.R."/>
            <person name="Agatsuma T."/>
            <person name="Nawaratna S."/>
            <person name="Gobert G.N."/>
            <person name="Jones M.K."/>
            <person name="Ragan M.A."/>
            <person name="McManus D.P."/>
            <person name="Krause L."/>
        </authorList>
    </citation>
    <scope>NUCLEOTIDE SEQUENCE [LARGE SCALE GENOMIC DNA]</scope>
    <source>
        <strain evidence="4 5">IND2009</strain>
    </source>
</reference>
<dbReference type="GO" id="GO:0003676">
    <property type="term" value="F:nucleic acid binding"/>
    <property type="evidence" value="ECO:0007669"/>
    <property type="project" value="InterPro"/>
</dbReference>
<gene>
    <name evidence="4" type="ORF">DEA37_0004579</name>
</gene>
<dbReference type="SMART" id="SM00343">
    <property type="entry name" value="ZnF_C2HC"/>
    <property type="match status" value="2"/>
</dbReference>
<feature type="domain" description="Reverse transcriptase" evidence="3">
    <location>
        <begin position="469"/>
        <end position="645"/>
    </location>
</feature>
<evidence type="ECO:0000313" key="4">
    <source>
        <dbReference type="EMBL" id="KAA3676599.1"/>
    </source>
</evidence>
<dbReference type="Pfam" id="PF17919">
    <property type="entry name" value="RT_RNaseH_2"/>
    <property type="match status" value="1"/>
</dbReference>
<proteinExistence type="predicted"/>
<dbReference type="AlphaFoldDB" id="A0A5J4NMH9"/>
<dbReference type="InterPro" id="IPR050951">
    <property type="entry name" value="Retrovirus_Pol_polyprotein"/>
</dbReference>
<keyword evidence="5" id="KW-1185">Reference proteome</keyword>
<dbReference type="Gene3D" id="3.30.70.270">
    <property type="match status" value="2"/>
</dbReference>
<dbReference type="InterPro" id="IPR001878">
    <property type="entry name" value="Znf_CCHC"/>
</dbReference>
<dbReference type="Gene3D" id="4.10.60.10">
    <property type="entry name" value="Zinc finger, CCHC-type"/>
    <property type="match status" value="1"/>
</dbReference>
<dbReference type="InterPro" id="IPR000477">
    <property type="entry name" value="RT_dom"/>
</dbReference>
<dbReference type="SUPFAM" id="SSF56672">
    <property type="entry name" value="DNA/RNA polymerases"/>
    <property type="match status" value="1"/>
</dbReference>
<dbReference type="InterPro" id="IPR043128">
    <property type="entry name" value="Rev_trsase/Diguanyl_cyclase"/>
</dbReference>
<comment type="caution">
    <text evidence="4">The sequence shown here is derived from an EMBL/GenBank/DDBJ whole genome shotgun (WGS) entry which is preliminary data.</text>
</comment>
<dbReference type="Proteomes" id="UP000324629">
    <property type="component" value="Unassembled WGS sequence"/>
</dbReference>
<evidence type="ECO:0000256" key="1">
    <source>
        <dbReference type="PROSITE-ProRule" id="PRU00047"/>
    </source>
</evidence>
<evidence type="ECO:0000259" key="2">
    <source>
        <dbReference type="PROSITE" id="PS50158"/>
    </source>
</evidence>
<dbReference type="Pfam" id="PF00078">
    <property type="entry name" value="RVT_1"/>
    <property type="match status" value="1"/>
</dbReference>
<dbReference type="PANTHER" id="PTHR37984">
    <property type="entry name" value="PROTEIN CBG26694"/>
    <property type="match status" value="1"/>
</dbReference>
<keyword evidence="1" id="KW-0479">Metal-binding</keyword>
<dbReference type="FunFam" id="3.30.70.270:FF:000020">
    <property type="entry name" value="Transposon Tf2-6 polyprotein-like Protein"/>
    <property type="match status" value="1"/>
</dbReference>
<evidence type="ECO:0008006" key="6">
    <source>
        <dbReference type="Google" id="ProtNLM"/>
    </source>
</evidence>
<dbReference type="EMBL" id="QNGE01001901">
    <property type="protein sequence ID" value="KAA3676599.1"/>
    <property type="molecule type" value="Genomic_DNA"/>
</dbReference>
<dbReference type="PANTHER" id="PTHR37984:SF15">
    <property type="entry name" value="INTEGRASE CATALYTIC DOMAIN-CONTAINING PROTEIN"/>
    <property type="match status" value="1"/>
</dbReference>
<dbReference type="PROSITE" id="PS50878">
    <property type="entry name" value="RT_POL"/>
    <property type="match status" value="1"/>
</dbReference>
<accession>A0A5J4NMH9</accession>
<keyword evidence="1" id="KW-0862">Zinc</keyword>
<evidence type="ECO:0000259" key="3">
    <source>
        <dbReference type="PROSITE" id="PS50878"/>
    </source>
</evidence>
<feature type="domain" description="CCHC-type" evidence="2">
    <location>
        <begin position="235"/>
        <end position="250"/>
    </location>
</feature>
<dbReference type="GO" id="GO:0008270">
    <property type="term" value="F:zinc ion binding"/>
    <property type="evidence" value="ECO:0007669"/>
    <property type="project" value="UniProtKB-KW"/>
</dbReference>
<sequence>MASNLQPPSLFWNDPAIQPTESAWVQWRTSFTNYLDLLPDTIAYKEEQKLKLLRHLLGDEGQRHFDAFDLQSEETLFRALCKLDQAWGARTNVFTERYEFCQLRQEASEPLEHFVGRLIRSVRLCEYSNIPKNKVEGVMLTQQLIVGVTDQRIRESLLSENSSILSWERATDIARNKAATFDQPKTFFRSKDNFELPKLSRRKSPSPLALVPCYRCGSQRHKADCQTCPARSAECEICGKLGHFARCCPSRRGSQVYADGHISACESEVDTHIFSIANRMPAAPTIMVEPKLPSSDIRTFVFHVHQRKVAISMELDAASPITIIPSSFYDKYLSELPLFPSAYKFDSYISSTVHIRGFIVAEMQWNSKISLVAVYVTLENGRALLGRYAMVALEIIPSIDRMRFMAIDVSSIQSMYPTLFDKGIGRTPLAVHRICLKQGFKPFSIFQPRPVPLIKREAVSAALQEMISTAIIEPTNCSEWVHPMVAALEKDGTVRICNDLKELNRQIVVDKFVLPTMDELLVKLCGARFFSKLDLRKAFFHMSLAPESKPLTAFLTSDGLFQHKVLPVGLSSAPAAWQKFMNHSLADLPGQIVYMEDICVFGATKEERDSRLHKVLQRLTKLDLRLNLQKCKFDAGEVDFLGHIISANGIRPSLENIRAITEAPAPKNTPEVKYFLGMCSYNLRYIPDFSTLAEPLRMLTVGNVSFEWSDLQQTAFEKLKNRIASQPVMAIFDESCPTFVSTDASNIGIGAVLSQFQKGRERMIAYASRKLSPAEKCYSVSEKEALACVWACEKWHLFLFGRPFTIITDHAELITPLSRGTTGLKPLRICRWYTKLLNYDYQIKFRSGAENQMANGLSRLPLNDRDLNEEEEESMMVAAVNSEEIQTGSRTELRETTKEDNTLQKIQQYMSLGWPEQNRLSEELKAFYVLRHELSGADGCNMRG</sequence>
<dbReference type="InterPro" id="IPR041577">
    <property type="entry name" value="RT_RNaseH_2"/>
</dbReference>
<name>A0A5J4NMH9_9TREM</name>
<dbReference type="CDD" id="cd01647">
    <property type="entry name" value="RT_LTR"/>
    <property type="match status" value="1"/>
</dbReference>
<dbReference type="CDD" id="cd09274">
    <property type="entry name" value="RNase_HI_RT_Ty3"/>
    <property type="match status" value="1"/>
</dbReference>
<protein>
    <recommendedName>
        <fullName evidence="6">Reverse transcriptase</fullName>
    </recommendedName>
</protein>